<evidence type="ECO:0000313" key="3">
    <source>
        <dbReference type="EMBL" id="PQQ66147.1"/>
    </source>
</evidence>
<accession>A0A2K9EHR1</accession>
<dbReference type="SUPFAM" id="SSF63446">
    <property type="entry name" value="Type I dockerin domain"/>
    <property type="match status" value="1"/>
</dbReference>
<organism evidence="2 4">
    <name type="scientific">Acetivibrio saccincola</name>
    <dbReference type="NCBI Taxonomy" id="1677857"/>
    <lineage>
        <taxon>Bacteria</taxon>
        <taxon>Bacillati</taxon>
        <taxon>Bacillota</taxon>
        <taxon>Clostridia</taxon>
        <taxon>Eubacteriales</taxon>
        <taxon>Oscillospiraceae</taxon>
        <taxon>Acetivibrio</taxon>
    </lineage>
</organism>
<dbReference type="Proteomes" id="UP000239720">
    <property type="component" value="Unassembled WGS sequence"/>
</dbReference>
<dbReference type="CDD" id="cd14256">
    <property type="entry name" value="Dockerin_I"/>
    <property type="match status" value="1"/>
</dbReference>
<keyword evidence="4" id="KW-1185">Reference proteome</keyword>
<dbReference type="InterPro" id="IPR018247">
    <property type="entry name" value="EF_Hand_1_Ca_BS"/>
</dbReference>
<dbReference type="InterPro" id="IPR016134">
    <property type="entry name" value="Dockerin_dom"/>
</dbReference>
<evidence type="ECO:0000313" key="2">
    <source>
        <dbReference type="EMBL" id="AUG58755.1"/>
    </source>
</evidence>
<dbReference type="KEGG" id="hsc:HVS_14485"/>
<protein>
    <submittedName>
        <fullName evidence="2">Endoglucanase E</fullName>
        <ecNumber evidence="2">3.2.1.4</ecNumber>
    </submittedName>
</protein>
<reference evidence="3 5" key="2">
    <citation type="journal article" date="2018" name="Syst. Appl. Microbiol.">
        <title>Characterization and high-quality draft genome sequence of Herbivorax saccincola A7, an anaerobic, alkaliphilic, thermophilic, cellulolytic, and xylanolytic bacterium.</title>
        <authorList>
            <person name="Aikawa S."/>
            <person name="Baramee S."/>
            <person name="Sermsathanaswadi J."/>
            <person name="Thianheng P."/>
            <person name="Tachaapaikoon C."/>
            <person name="Shikata A."/>
            <person name="Waeonukul R."/>
            <person name="Pason P."/>
            <person name="Ratanakhanokchai K."/>
            <person name="Kosugi A."/>
        </authorList>
    </citation>
    <scope>NUCLEOTIDE SEQUENCE [LARGE SCALE GENOMIC DNA]</scope>
    <source>
        <strain evidence="3 5">A7</strain>
    </source>
</reference>
<keyword evidence="2" id="KW-0326">Glycosidase</keyword>
<dbReference type="PROSITE" id="PS51766">
    <property type="entry name" value="DOCKERIN"/>
    <property type="match status" value="1"/>
</dbReference>
<sequence length="286" mass="31842">MERKNIIGREMGAMKKKSLIMLAIVFLLITTCFACFVYSEQFMYGDVDGNGMVNSADYALVQRYIMGIEDSFSYRYGIEAADVSGDGLIDSNDSALLIRYVLDVISEFPASQKPTPMPTPTPKQTGNVTYTIVKAQNPTQDQLDAYRRIEQAMETAVYYYNTYTTITKHITVLYEPSVPTADGNINGTIRFGNKSYMNHVTAMHEIAHTVGVGTSGAWRNLIVNGVYVGKHATEELRAITGDSNAVLKGDGQHFWPYGLNYVHEAESEEDLINHCRIVNAMKKDGI</sequence>
<dbReference type="Gene3D" id="1.10.1330.10">
    <property type="entry name" value="Dockerin domain"/>
    <property type="match status" value="1"/>
</dbReference>
<evidence type="ECO:0000313" key="4">
    <source>
        <dbReference type="Proteomes" id="UP000233534"/>
    </source>
</evidence>
<dbReference type="InterPro" id="IPR036439">
    <property type="entry name" value="Dockerin_dom_sf"/>
</dbReference>
<feature type="domain" description="Dockerin" evidence="1">
    <location>
        <begin position="40"/>
        <end position="110"/>
    </location>
</feature>
<dbReference type="GO" id="GO:0008810">
    <property type="term" value="F:cellulase activity"/>
    <property type="evidence" value="ECO:0007669"/>
    <property type="project" value="UniProtKB-EC"/>
</dbReference>
<dbReference type="EMBL" id="NEMB01000003">
    <property type="protein sequence ID" value="PQQ66147.1"/>
    <property type="molecule type" value="Genomic_DNA"/>
</dbReference>
<keyword evidence="2" id="KW-0378">Hydrolase</keyword>
<dbReference type="InterPro" id="IPR002105">
    <property type="entry name" value="Dockerin_1_rpt"/>
</dbReference>
<name>A0A2K9EHR1_9FIRM</name>
<reference evidence="2 4" key="1">
    <citation type="submission" date="2017-12" db="EMBL/GenBank/DDBJ databases">
        <title>Complete genome sequence of Herbivorax saccincola GGR1, a novel Cellulosome-producing hydrolytic bacterium in a thermophilic biogas plant, established by Illumina and Nanopore MinION sequencing.</title>
        <authorList>
            <person name="Pechtl A."/>
            <person name="Ruckert C."/>
            <person name="Koeck D.E."/>
            <person name="Maus I."/>
            <person name="Winkler A."/>
            <person name="Kalinowski J."/>
            <person name="Puhler A."/>
            <person name="Schwarz W.W."/>
            <person name="Zverlov V.V."/>
            <person name="Schluter A."/>
            <person name="Liebl W."/>
        </authorList>
    </citation>
    <scope>NUCLEOTIDE SEQUENCE [LARGE SCALE GENOMIC DNA]</scope>
    <source>
        <strain evidence="2">GGR1</strain>
        <strain evidence="4">SR1</strain>
    </source>
</reference>
<dbReference type="PROSITE" id="PS00018">
    <property type="entry name" value="EF_HAND_1"/>
    <property type="match status" value="1"/>
</dbReference>
<dbReference type="RefSeq" id="WP_101303401.1">
    <property type="nucleotide sequence ID" value="NZ_CP025197.1"/>
</dbReference>
<dbReference type="AlphaFoldDB" id="A0A2K9EHR1"/>
<dbReference type="EC" id="3.2.1.4" evidence="2"/>
<proteinExistence type="predicted"/>
<dbReference type="Pfam" id="PF00404">
    <property type="entry name" value="Dockerin_1"/>
    <property type="match status" value="1"/>
</dbReference>
<evidence type="ECO:0000259" key="1">
    <source>
        <dbReference type="PROSITE" id="PS51766"/>
    </source>
</evidence>
<gene>
    <name evidence="2" type="primary">celE8</name>
    <name evidence="3" type="ORF">B9R14_04835</name>
    <name evidence="2" type="ORF">HVS_14485</name>
</gene>
<dbReference type="Proteomes" id="UP000233534">
    <property type="component" value="Chromosome"/>
</dbReference>
<dbReference type="EMBL" id="CP025197">
    <property type="protein sequence ID" value="AUG58755.1"/>
    <property type="molecule type" value="Genomic_DNA"/>
</dbReference>
<evidence type="ECO:0000313" key="5">
    <source>
        <dbReference type="Proteomes" id="UP000239720"/>
    </source>
</evidence>
<dbReference type="GO" id="GO:0000272">
    <property type="term" value="P:polysaccharide catabolic process"/>
    <property type="evidence" value="ECO:0007669"/>
    <property type="project" value="InterPro"/>
</dbReference>